<dbReference type="RefSeq" id="WP_175493699.1">
    <property type="nucleotide sequence ID" value="NZ_FNDE01000085.1"/>
</dbReference>
<evidence type="ECO:0000313" key="2">
    <source>
        <dbReference type="EMBL" id="SDH85539.1"/>
    </source>
</evidence>
<dbReference type="Pfam" id="PF05565">
    <property type="entry name" value="Sipho_Gp157"/>
    <property type="match status" value="1"/>
</dbReference>
<name>A0A1G8FTS5_ANETH</name>
<dbReference type="InterPro" id="IPR008840">
    <property type="entry name" value="Sipho_Gp157"/>
</dbReference>
<dbReference type="AlphaFoldDB" id="A0A1G8FTS5"/>
<dbReference type="Proteomes" id="UP000198956">
    <property type="component" value="Unassembled WGS sequence"/>
</dbReference>
<evidence type="ECO:0000313" key="3">
    <source>
        <dbReference type="Proteomes" id="UP000198956"/>
    </source>
</evidence>
<accession>A0A1G8FTS5</accession>
<proteinExistence type="predicted"/>
<organism evidence="2 3">
    <name type="scientific">Aneurinibacillus thermoaerophilus</name>
    <dbReference type="NCBI Taxonomy" id="143495"/>
    <lineage>
        <taxon>Bacteria</taxon>
        <taxon>Bacillati</taxon>
        <taxon>Bacillota</taxon>
        <taxon>Bacilli</taxon>
        <taxon>Bacillales</taxon>
        <taxon>Paenibacillaceae</taxon>
        <taxon>Aneurinibacillus group</taxon>
        <taxon>Aneurinibacillus</taxon>
    </lineage>
</organism>
<evidence type="ECO:0000256" key="1">
    <source>
        <dbReference type="SAM" id="Coils"/>
    </source>
</evidence>
<protein>
    <submittedName>
        <fullName evidence="2">Virus Gp157</fullName>
    </submittedName>
</protein>
<sequence>MKLYELADAYQALMDTMQDEEQAVSLADTLESIEEAIEAKVENIAKMIKTMDAEAKALKEEEQRLAARRKALEARMDGLKQYALSTLEQAGLTKVKGAILTVGIRNNRPSVVVDEAALPAEFLIPQPPKADKQRLYELLKDGQVIPGARLEASCSLSIR</sequence>
<keyword evidence="1" id="KW-0175">Coiled coil</keyword>
<gene>
    <name evidence="2" type="ORF">SAMN04489735_10852</name>
</gene>
<reference evidence="2 3" key="1">
    <citation type="submission" date="2016-10" db="EMBL/GenBank/DDBJ databases">
        <authorList>
            <person name="de Groot N.N."/>
        </authorList>
    </citation>
    <scope>NUCLEOTIDE SEQUENCE [LARGE SCALE GENOMIC DNA]</scope>
    <source>
        <strain evidence="2 3">L 420-91</strain>
    </source>
</reference>
<dbReference type="EMBL" id="FNDE01000085">
    <property type="protein sequence ID" value="SDH85539.1"/>
    <property type="molecule type" value="Genomic_DNA"/>
</dbReference>
<feature type="coiled-coil region" evidence="1">
    <location>
        <begin position="30"/>
        <end position="75"/>
    </location>
</feature>